<dbReference type="Proteomes" id="UP000203157">
    <property type="component" value="Segment"/>
</dbReference>
<dbReference type="KEGG" id="vg:29122562"/>
<dbReference type="RefSeq" id="YP_009301562.1">
    <property type="nucleotide sequence ID" value="NC_031235.1"/>
</dbReference>
<proteinExistence type="predicted"/>
<reference evidence="1 2" key="1">
    <citation type="submission" date="2016-01" db="EMBL/GenBank/DDBJ databases">
        <title>The genomic content and context of auxiliary metabolic genes in marine cyanophages.</title>
        <authorList>
            <person name="Marston M.F."/>
            <person name="Martiny J.B.H."/>
            <person name="Crummett L.T."/>
        </authorList>
    </citation>
    <scope>NUCLEOTIDE SEQUENCE [LARGE SCALE GENOMIC DNA]</scope>
    <source>
        <strain evidence="1">RW_108_0702</strain>
    </source>
</reference>
<organism evidence="1 2">
    <name type="scientific">Cyanophage S-RIM32</name>
    <dbReference type="NCBI Taxonomy" id="1278479"/>
    <lineage>
        <taxon>Viruses</taxon>
        <taxon>Duplodnaviria</taxon>
        <taxon>Heunggongvirae</taxon>
        <taxon>Uroviricota</taxon>
        <taxon>Caudoviricetes</taxon>
        <taxon>Pantevenvirales</taxon>
        <taxon>Kyanoviridae</taxon>
        <taxon>Bristolvirus</taxon>
        <taxon>Bristolvirus rhodeisland</taxon>
    </lineage>
</organism>
<evidence type="ECO:0000313" key="1">
    <source>
        <dbReference type="EMBL" id="AMO43069.1"/>
    </source>
</evidence>
<evidence type="ECO:0000313" key="2">
    <source>
        <dbReference type="Proteomes" id="UP000203157"/>
    </source>
</evidence>
<accession>A0A127KMA1</accession>
<dbReference type="GeneID" id="29122562"/>
<keyword evidence="2" id="KW-1185">Reference proteome</keyword>
<name>A0A127KMA1_9CAUD</name>
<dbReference type="OrthoDB" id="34698at10239"/>
<dbReference type="EMBL" id="KU594606">
    <property type="protein sequence ID" value="AMO43069.1"/>
    <property type="molecule type" value="Genomic_DNA"/>
</dbReference>
<protein>
    <submittedName>
        <fullName evidence="1">Uncharacterized protein</fullName>
    </submittedName>
</protein>
<sequence>MTYPDEMFEEAERREAERKALDALDELYEKHGDAMVRLAEIEKEQWEQDQRGNRILERYNYFYNKECSGLAHGTPITPEFQQAMALECMLDALRYENLNHEFNMVSTDDINALIEALYRQGKGYLERVKQ</sequence>
<gene>
    <name evidence="1" type="ORF">R1080702_060</name>
</gene>